<feature type="domain" description="Fatty acid hydroxylase" evidence="2">
    <location>
        <begin position="82"/>
        <end position="226"/>
    </location>
</feature>
<name>A0ABV3FEC5_9NOCA</name>
<keyword evidence="1" id="KW-0812">Transmembrane</keyword>
<evidence type="ECO:0000313" key="4">
    <source>
        <dbReference type="Proteomes" id="UP001551658"/>
    </source>
</evidence>
<dbReference type="EMBL" id="JBFAIH010000017">
    <property type="protein sequence ID" value="MEV0365980.1"/>
    <property type="molecule type" value="Genomic_DNA"/>
</dbReference>
<keyword evidence="1" id="KW-1133">Transmembrane helix</keyword>
<evidence type="ECO:0000259" key="2">
    <source>
        <dbReference type="Pfam" id="PF04116"/>
    </source>
</evidence>
<protein>
    <submittedName>
        <fullName evidence="3">Sterol desaturase family protein</fullName>
    </submittedName>
</protein>
<dbReference type="Proteomes" id="UP001551658">
    <property type="component" value="Unassembled WGS sequence"/>
</dbReference>
<sequence>MNLSHALRARRSRNTGIDRLAEGRLAADEAKAARRAPESLADVFASFRHAPSPWVIAALLITAATARVLVGDWQLTDALVPVLMVAAFPFVEWVIHVCVLHWRPRTLGRWRIDSLLARKHREHHADPRIRELVFIPWQTFRWLLPVLVAIALLAFGRPGLGLTFLTTVGVLGLVYEWTHLLVHTDYQPRSALLRAVRRNHRLHHFKNEHYWFAVTTAGTADRVLGTYPDPASIPNSPTAKALHKPQAA</sequence>
<evidence type="ECO:0000313" key="3">
    <source>
        <dbReference type="EMBL" id="MEV0365980.1"/>
    </source>
</evidence>
<feature type="transmembrane region" description="Helical" evidence="1">
    <location>
        <begin position="54"/>
        <end position="70"/>
    </location>
</feature>
<feature type="transmembrane region" description="Helical" evidence="1">
    <location>
        <begin position="139"/>
        <end position="156"/>
    </location>
</feature>
<gene>
    <name evidence="3" type="ORF">AB0H72_25085</name>
</gene>
<accession>A0ABV3FEC5</accession>
<dbReference type="InterPro" id="IPR006694">
    <property type="entry name" value="Fatty_acid_hydroxylase"/>
</dbReference>
<feature type="transmembrane region" description="Helical" evidence="1">
    <location>
        <begin position="162"/>
        <end position="182"/>
    </location>
</feature>
<evidence type="ECO:0000256" key="1">
    <source>
        <dbReference type="SAM" id="Phobius"/>
    </source>
</evidence>
<keyword evidence="4" id="KW-1185">Reference proteome</keyword>
<dbReference type="RefSeq" id="WP_357983221.1">
    <property type="nucleotide sequence ID" value="NZ_JBFAIH010000017.1"/>
</dbReference>
<organism evidence="3 4">
    <name type="scientific">Nocardia fusca</name>
    <dbReference type="NCBI Taxonomy" id="941183"/>
    <lineage>
        <taxon>Bacteria</taxon>
        <taxon>Bacillati</taxon>
        <taxon>Actinomycetota</taxon>
        <taxon>Actinomycetes</taxon>
        <taxon>Mycobacteriales</taxon>
        <taxon>Nocardiaceae</taxon>
        <taxon>Nocardia</taxon>
    </lineage>
</organism>
<dbReference type="Pfam" id="PF04116">
    <property type="entry name" value="FA_hydroxylase"/>
    <property type="match status" value="1"/>
</dbReference>
<comment type="caution">
    <text evidence="3">The sequence shown here is derived from an EMBL/GenBank/DDBJ whole genome shotgun (WGS) entry which is preliminary data.</text>
</comment>
<proteinExistence type="predicted"/>
<keyword evidence="1" id="KW-0472">Membrane</keyword>
<feature type="transmembrane region" description="Helical" evidence="1">
    <location>
        <begin position="82"/>
        <end position="102"/>
    </location>
</feature>
<reference evidence="3 4" key="1">
    <citation type="submission" date="2024-06" db="EMBL/GenBank/DDBJ databases">
        <title>The Natural Products Discovery Center: Release of the First 8490 Sequenced Strains for Exploring Actinobacteria Biosynthetic Diversity.</title>
        <authorList>
            <person name="Kalkreuter E."/>
            <person name="Kautsar S.A."/>
            <person name="Yang D."/>
            <person name="Bader C.D."/>
            <person name="Teijaro C.N."/>
            <person name="Fluegel L."/>
            <person name="Davis C.M."/>
            <person name="Simpson J.R."/>
            <person name="Lauterbach L."/>
            <person name="Steele A.D."/>
            <person name="Gui C."/>
            <person name="Meng S."/>
            <person name="Li G."/>
            <person name="Viehrig K."/>
            <person name="Ye F."/>
            <person name="Su P."/>
            <person name="Kiefer A.F."/>
            <person name="Nichols A."/>
            <person name="Cepeda A.J."/>
            <person name="Yan W."/>
            <person name="Fan B."/>
            <person name="Jiang Y."/>
            <person name="Adhikari A."/>
            <person name="Zheng C.-J."/>
            <person name="Schuster L."/>
            <person name="Cowan T.M."/>
            <person name="Smanski M.J."/>
            <person name="Chevrette M.G."/>
            <person name="De Carvalho L.P.S."/>
            <person name="Shen B."/>
        </authorList>
    </citation>
    <scope>NUCLEOTIDE SEQUENCE [LARGE SCALE GENOMIC DNA]</scope>
    <source>
        <strain evidence="3 4">NPDC050671</strain>
    </source>
</reference>